<keyword evidence="4" id="KW-1134">Transmembrane beta strand</keyword>
<dbReference type="PANTHER" id="PTHR34501:SF9">
    <property type="entry name" value="MAJOR OUTER MEMBRANE PROTEIN P.IA"/>
    <property type="match status" value="1"/>
</dbReference>
<reference evidence="12 13" key="1">
    <citation type="journal article" date="2015" name="Genome Announc.">
        <title>Complete Genome Sequence of Cupriavidus basilensis 4G11, Isolated from the Oak Ridge Field Research Center Site.</title>
        <authorList>
            <person name="Ray J."/>
            <person name="Waters R.J."/>
            <person name="Skerker J.M."/>
            <person name="Kuehl J.V."/>
            <person name="Price M.N."/>
            <person name="Huang J."/>
            <person name="Chakraborty R."/>
            <person name="Arkin A.P."/>
            <person name="Deutschbauer A."/>
        </authorList>
    </citation>
    <scope>NUCLEOTIDE SEQUENCE [LARGE SCALE GENOMIC DNA]</scope>
    <source>
        <strain evidence="12">4G11</strain>
    </source>
</reference>
<dbReference type="Gene3D" id="2.40.160.10">
    <property type="entry name" value="Porin"/>
    <property type="match status" value="1"/>
</dbReference>
<keyword evidence="3" id="KW-0813">Transport</keyword>
<evidence type="ECO:0000256" key="5">
    <source>
        <dbReference type="ARBA" id="ARBA00022692"/>
    </source>
</evidence>
<proteinExistence type="predicted"/>
<feature type="domain" description="Porin" evidence="11">
    <location>
        <begin position="18"/>
        <end position="323"/>
    </location>
</feature>
<evidence type="ECO:0000256" key="7">
    <source>
        <dbReference type="ARBA" id="ARBA00023065"/>
    </source>
</evidence>
<organism evidence="12 13">
    <name type="scientific">Cupriavidus basilensis</name>
    <dbReference type="NCBI Taxonomy" id="68895"/>
    <lineage>
        <taxon>Bacteria</taxon>
        <taxon>Pseudomonadati</taxon>
        <taxon>Pseudomonadota</taxon>
        <taxon>Betaproteobacteria</taxon>
        <taxon>Burkholderiales</taxon>
        <taxon>Burkholderiaceae</taxon>
        <taxon>Cupriavidus</taxon>
    </lineage>
</organism>
<evidence type="ECO:0000256" key="10">
    <source>
        <dbReference type="ARBA" id="ARBA00023237"/>
    </source>
</evidence>
<dbReference type="GO" id="GO:0015288">
    <property type="term" value="F:porin activity"/>
    <property type="evidence" value="ECO:0007669"/>
    <property type="project" value="UniProtKB-KW"/>
</dbReference>
<evidence type="ECO:0000256" key="1">
    <source>
        <dbReference type="ARBA" id="ARBA00004571"/>
    </source>
</evidence>
<dbReference type="InterPro" id="IPR001702">
    <property type="entry name" value="Porin_Gram-ve"/>
</dbReference>
<keyword evidence="13" id="KW-1185">Reference proteome</keyword>
<evidence type="ECO:0000313" key="12">
    <source>
        <dbReference type="EMBL" id="AJG18476.1"/>
    </source>
</evidence>
<dbReference type="GO" id="GO:0009279">
    <property type="term" value="C:cell outer membrane"/>
    <property type="evidence" value="ECO:0007669"/>
    <property type="project" value="UniProtKB-SubCell"/>
</dbReference>
<comment type="subunit">
    <text evidence="2">Homotrimer.</text>
</comment>
<dbReference type="AlphaFoldDB" id="A0A0C4YCR1"/>
<comment type="subcellular location">
    <subcellularLocation>
        <location evidence="1">Cell outer membrane</location>
        <topology evidence="1">Multi-pass membrane protein</topology>
    </subcellularLocation>
</comment>
<dbReference type="RefSeq" id="WP_236701985.1">
    <property type="nucleotide sequence ID" value="NZ_CP010536.1"/>
</dbReference>
<name>A0A0C4YCR1_9BURK</name>
<evidence type="ECO:0000256" key="6">
    <source>
        <dbReference type="ARBA" id="ARBA00022729"/>
    </source>
</evidence>
<keyword evidence="9" id="KW-0472">Membrane</keyword>
<dbReference type="InterPro" id="IPR033900">
    <property type="entry name" value="Gram_neg_porin_domain"/>
</dbReference>
<dbReference type="PRINTS" id="PR00184">
    <property type="entry name" value="NEISSPPORIN"/>
</dbReference>
<evidence type="ECO:0000256" key="4">
    <source>
        <dbReference type="ARBA" id="ARBA00022452"/>
    </source>
</evidence>
<dbReference type="SUPFAM" id="SSF56935">
    <property type="entry name" value="Porins"/>
    <property type="match status" value="1"/>
</dbReference>
<evidence type="ECO:0000256" key="3">
    <source>
        <dbReference type="ARBA" id="ARBA00022448"/>
    </source>
</evidence>
<dbReference type="KEGG" id="cbw:RR42_m1069"/>
<keyword evidence="5" id="KW-0812">Transmembrane</keyword>
<keyword evidence="7" id="KW-0406">Ion transport</keyword>
<dbReference type="PRINTS" id="PR00182">
    <property type="entry name" value="ECOLNEIPORIN"/>
</dbReference>
<gene>
    <name evidence="12" type="ORF">RR42_m1069</name>
</gene>
<dbReference type="EMBL" id="CP010536">
    <property type="protein sequence ID" value="AJG18476.1"/>
    <property type="molecule type" value="Genomic_DNA"/>
</dbReference>
<evidence type="ECO:0000256" key="9">
    <source>
        <dbReference type="ARBA" id="ARBA00023136"/>
    </source>
</evidence>
<dbReference type="Proteomes" id="UP000031843">
    <property type="component" value="Chromosome main"/>
</dbReference>
<dbReference type="InterPro" id="IPR050298">
    <property type="entry name" value="Gram-neg_bact_OMP"/>
</dbReference>
<keyword evidence="6" id="KW-0732">Signal</keyword>
<dbReference type="PANTHER" id="PTHR34501">
    <property type="entry name" value="PROTEIN YDDL-RELATED"/>
    <property type="match status" value="1"/>
</dbReference>
<accession>A0A0C4YCR1</accession>
<evidence type="ECO:0000313" key="13">
    <source>
        <dbReference type="Proteomes" id="UP000031843"/>
    </source>
</evidence>
<evidence type="ECO:0000256" key="2">
    <source>
        <dbReference type="ARBA" id="ARBA00011233"/>
    </source>
</evidence>
<dbReference type="Pfam" id="PF13609">
    <property type="entry name" value="Porin_4"/>
    <property type="match status" value="1"/>
</dbReference>
<dbReference type="CDD" id="cd00342">
    <property type="entry name" value="gram_neg_porins"/>
    <property type="match status" value="1"/>
</dbReference>
<dbReference type="InterPro" id="IPR023614">
    <property type="entry name" value="Porin_dom_sf"/>
</dbReference>
<sequence>MRRADKVSYARAMVSCALAMGGAQVCAEESWVRLSGFVDISVERLAQSGKGGSVYRVSSGQLSSSRINFSGQEVLSSDLKAIFTYEPQFSADTGTATAQARQSFVGLHSNNFGVLTMGRQNTPSYWIAGYADPSFSADYSMVSNMQFFYAAYRVDNSIQYNTPRFYGFMGRFMVTTGLEDTTRAGRYLSTGLEYRDDKLYAGIVSDLRYTRNIYNAGSVPSARDNYASLAYKFGDFEPTLVYHTYNGYYAYPPYADFQSKGWDIQIGARYRLNPSNRFYASFVHRKDDNNTKLSDANGFVLGYIYSLSKRSEIYATYAHVQHKHDSPIRYPVTFSASPTSQQNPSGMAIGIRHAF</sequence>
<evidence type="ECO:0000256" key="8">
    <source>
        <dbReference type="ARBA" id="ARBA00023114"/>
    </source>
</evidence>
<dbReference type="InterPro" id="IPR002299">
    <property type="entry name" value="Porin_Neis"/>
</dbReference>
<dbReference type="GO" id="GO:0034220">
    <property type="term" value="P:monoatomic ion transmembrane transport"/>
    <property type="evidence" value="ECO:0007669"/>
    <property type="project" value="InterPro"/>
</dbReference>
<dbReference type="GO" id="GO:0046930">
    <property type="term" value="C:pore complex"/>
    <property type="evidence" value="ECO:0007669"/>
    <property type="project" value="UniProtKB-KW"/>
</dbReference>
<dbReference type="STRING" id="68895.RR42_m1069"/>
<keyword evidence="8" id="KW-0626">Porin</keyword>
<keyword evidence="10" id="KW-0998">Cell outer membrane</keyword>
<evidence type="ECO:0000259" key="11">
    <source>
        <dbReference type="Pfam" id="PF13609"/>
    </source>
</evidence>
<protein>
    <submittedName>
        <fullName evidence="12">Outer membrane protein (Porin)</fullName>
    </submittedName>
</protein>